<reference evidence="4" key="2">
    <citation type="journal article" date="2014" name="ISME J.">
        <title>Microbial stratification in low pH oxic and suboxic macroscopic growths along an acid mine drainage.</title>
        <authorList>
            <person name="Mendez-Garcia C."/>
            <person name="Mesa V."/>
            <person name="Sprenger R.R."/>
            <person name="Richter M."/>
            <person name="Diez M.S."/>
            <person name="Solano J."/>
            <person name="Bargiela R."/>
            <person name="Golyshina O.V."/>
            <person name="Manteca A."/>
            <person name="Ramos J.L."/>
            <person name="Gallego J.R."/>
            <person name="Llorente I."/>
            <person name="Martins Dos Santos V.A."/>
            <person name="Jensen O.N."/>
            <person name="Pelaez A.I."/>
            <person name="Sanchez J."/>
            <person name="Ferrer M."/>
        </authorList>
    </citation>
    <scope>NUCLEOTIDE SEQUENCE</scope>
</reference>
<organism evidence="4">
    <name type="scientific">mine drainage metagenome</name>
    <dbReference type="NCBI Taxonomy" id="410659"/>
    <lineage>
        <taxon>unclassified sequences</taxon>
        <taxon>metagenomes</taxon>
        <taxon>ecological metagenomes</taxon>
    </lineage>
</organism>
<comment type="similarity">
    <text evidence="1">Belongs to the GST superfamily. Zeta family.</text>
</comment>
<dbReference type="EMBL" id="AUZY01007032">
    <property type="protein sequence ID" value="EQD51812.1"/>
    <property type="molecule type" value="Genomic_DNA"/>
</dbReference>
<dbReference type="GO" id="GO:0004364">
    <property type="term" value="F:glutathione transferase activity"/>
    <property type="evidence" value="ECO:0007669"/>
    <property type="project" value="TreeGrafter"/>
</dbReference>
<comment type="caution">
    <text evidence="4">The sequence shown here is derived from an EMBL/GenBank/DDBJ whole genome shotgun (WGS) entry which is preliminary data.</text>
</comment>
<reference evidence="4" key="1">
    <citation type="submission" date="2013-08" db="EMBL/GenBank/DDBJ databases">
        <authorList>
            <person name="Mendez C."/>
            <person name="Richter M."/>
            <person name="Ferrer M."/>
            <person name="Sanchez J."/>
        </authorList>
    </citation>
    <scope>NUCLEOTIDE SEQUENCE</scope>
</reference>
<dbReference type="Gene3D" id="3.40.30.10">
    <property type="entry name" value="Glutaredoxin"/>
    <property type="match status" value="1"/>
</dbReference>
<dbReference type="PROSITE" id="PS50404">
    <property type="entry name" value="GST_NTER"/>
    <property type="match status" value="1"/>
</dbReference>
<feature type="domain" description="GST C-terminal" evidence="3">
    <location>
        <begin position="89"/>
        <end position="217"/>
    </location>
</feature>
<evidence type="ECO:0000259" key="3">
    <source>
        <dbReference type="PROSITE" id="PS50405"/>
    </source>
</evidence>
<dbReference type="SUPFAM" id="SSF52833">
    <property type="entry name" value="Thioredoxin-like"/>
    <property type="match status" value="1"/>
</dbReference>
<dbReference type="NCBIfam" id="TIGR01262">
    <property type="entry name" value="maiA"/>
    <property type="match status" value="1"/>
</dbReference>
<dbReference type="InterPro" id="IPR036282">
    <property type="entry name" value="Glutathione-S-Trfase_C_sf"/>
</dbReference>
<accession>T1A4A5</accession>
<dbReference type="GO" id="GO:0006749">
    <property type="term" value="P:glutathione metabolic process"/>
    <property type="evidence" value="ECO:0007669"/>
    <property type="project" value="TreeGrafter"/>
</dbReference>
<name>T1A4A5_9ZZZZ</name>
<dbReference type="Pfam" id="PF13417">
    <property type="entry name" value="GST_N_3"/>
    <property type="match status" value="1"/>
</dbReference>
<evidence type="ECO:0000313" key="4">
    <source>
        <dbReference type="EMBL" id="EQD51812.1"/>
    </source>
</evidence>
<gene>
    <name evidence="4" type="ORF">B1B_10855</name>
</gene>
<dbReference type="Gene3D" id="1.20.1050.10">
    <property type="match status" value="1"/>
</dbReference>
<dbReference type="CDD" id="cd03042">
    <property type="entry name" value="GST_N_Zeta"/>
    <property type="match status" value="1"/>
</dbReference>
<dbReference type="PANTHER" id="PTHR42673:SF21">
    <property type="entry name" value="GLUTATHIONE S-TRANSFERASE YFCF"/>
    <property type="match status" value="1"/>
</dbReference>
<dbReference type="SUPFAM" id="SSF47616">
    <property type="entry name" value="GST C-terminal domain-like"/>
    <property type="match status" value="1"/>
</dbReference>
<protein>
    <submittedName>
        <fullName evidence="4">Maleylacetoacetate isomerase</fullName>
        <ecNumber evidence="4">5.2.1.2</ecNumber>
    </submittedName>
</protein>
<dbReference type="SFLD" id="SFLDG00358">
    <property type="entry name" value="Main_(cytGST)"/>
    <property type="match status" value="1"/>
</dbReference>
<keyword evidence="4" id="KW-0413">Isomerase</keyword>
<proteinExistence type="inferred from homology"/>
<dbReference type="EC" id="5.2.1.2" evidence="4"/>
<dbReference type="InterPro" id="IPR040079">
    <property type="entry name" value="Glutathione_S-Trfase"/>
</dbReference>
<dbReference type="PANTHER" id="PTHR42673">
    <property type="entry name" value="MALEYLACETOACETATE ISOMERASE"/>
    <property type="match status" value="1"/>
</dbReference>
<dbReference type="AlphaFoldDB" id="T1A4A5"/>
<dbReference type="InterPro" id="IPR005955">
    <property type="entry name" value="GST_Zeta"/>
</dbReference>
<dbReference type="InterPro" id="IPR034330">
    <property type="entry name" value="GST_Zeta_C"/>
</dbReference>
<dbReference type="PROSITE" id="PS50405">
    <property type="entry name" value="GST_CTER"/>
    <property type="match status" value="1"/>
</dbReference>
<dbReference type="InterPro" id="IPR004045">
    <property type="entry name" value="Glutathione_S-Trfase_N"/>
</dbReference>
<dbReference type="GO" id="GO:0016034">
    <property type="term" value="F:maleylacetoacetate isomerase activity"/>
    <property type="evidence" value="ECO:0007669"/>
    <property type="project" value="UniProtKB-EC"/>
</dbReference>
<evidence type="ECO:0000259" key="2">
    <source>
        <dbReference type="PROSITE" id="PS50404"/>
    </source>
</evidence>
<dbReference type="InterPro" id="IPR034333">
    <property type="entry name" value="GST_Zeta_N"/>
</dbReference>
<dbReference type="FunFam" id="1.20.1050.10:FF:000017">
    <property type="entry name" value="Maleylacetoacetate isomerase"/>
    <property type="match status" value="1"/>
</dbReference>
<dbReference type="InterPro" id="IPR010987">
    <property type="entry name" value="Glutathione-S-Trfase_C-like"/>
</dbReference>
<dbReference type="InterPro" id="IPR036249">
    <property type="entry name" value="Thioredoxin-like_sf"/>
</dbReference>
<dbReference type="CDD" id="cd03191">
    <property type="entry name" value="GST_C_Zeta"/>
    <property type="match status" value="1"/>
</dbReference>
<dbReference type="GO" id="GO:0006559">
    <property type="term" value="P:L-phenylalanine catabolic process"/>
    <property type="evidence" value="ECO:0007669"/>
    <property type="project" value="TreeGrafter"/>
</dbReference>
<dbReference type="SFLD" id="SFLDS00019">
    <property type="entry name" value="Glutathione_Transferase_(cytos"/>
    <property type="match status" value="1"/>
</dbReference>
<sequence>MGVQLYSYFRSSAAWRVRIALAYKGLQAELKPVHLLRDGGEQHTPAYRALNPLGIVPTLIEGTQVFTQSLAILEYLEERHPEPALLPRDPVERARVRALALTIACDIHPLNNLRVLRYLETTLGAGPAEREAWYHHWVTQGLKALEVEIARPGWPGPFALGPSPTFADVCLVPQLYNARRFGVDLAPFPALVAIEQACLALPAFAITAPEHQPDAPREAIP</sequence>
<feature type="domain" description="GST N-terminal" evidence="2">
    <location>
        <begin position="1"/>
        <end position="84"/>
    </location>
</feature>
<evidence type="ECO:0000256" key="1">
    <source>
        <dbReference type="ARBA" id="ARBA00010007"/>
    </source>
</evidence>
<dbReference type="GO" id="GO:0005737">
    <property type="term" value="C:cytoplasm"/>
    <property type="evidence" value="ECO:0007669"/>
    <property type="project" value="InterPro"/>
</dbReference>